<feature type="region of interest" description="Disordered" evidence="1">
    <location>
        <begin position="465"/>
        <end position="485"/>
    </location>
</feature>
<keyword evidence="4" id="KW-1185">Reference proteome</keyword>
<feature type="transmembrane region" description="Helical" evidence="2">
    <location>
        <begin position="348"/>
        <end position="366"/>
    </location>
</feature>
<dbReference type="EMBL" id="JARKIB010000045">
    <property type="protein sequence ID" value="KAJ7757018.1"/>
    <property type="molecule type" value="Genomic_DNA"/>
</dbReference>
<accession>A0AAD7J588</accession>
<dbReference type="InterPro" id="IPR010640">
    <property type="entry name" value="Low_temperature_requirement_A"/>
</dbReference>
<sequence>MQAARNFALYGPSDRVIFVQPEDYDQGLIYRLAKGKGSSAATVPFPGAVQHRPIAPTAKASPMDERRETISRIAAHPCYQLMLCLPCNQEAGEQQSSRFELFFDLLFVGMVHQISEAAADQPTGLGFAKYILTFVPVFSIWGDSQRAYILWIMMLLVGYSNNASAIELGGPESEDGLFTDAGLTSMHWMLGFFVVAKASRVLLVLIYGLFLPLSRKPLFISVLNAVVSAILFLIAIFTSLHVAIALVVIASHPRPSIEAYGPVAEILGKKYAKRRLRKAQPQSSSSWSPDDFLLLINYTAAKAKYRFPATNIEHHVERLQAFVTIVLGEMVVNIFFKTSGPVGLNMESGRAFLNLMIAFNFNWIYFRSPASKHFIHAIRRSWFAGFLFTFLHLPLCMSLLLASSAVTRFVSSPSIDSDAGGGLKWFFGAGPRHSWGIYVGITSFIILEETIGQIEKREQDLEAQFERKEEERFAEEQEEEQEGQV</sequence>
<organism evidence="3 4">
    <name type="scientific">Mycena metata</name>
    <dbReference type="NCBI Taxonomy" id="1033252"/>
    <lineage>
        <taxon>Eukaryota</taxon>
        <taxon>Fungi</taxon>
        <taxon>Dikarya</taxon>
        <taxon>Basidiomycota</taxon>
        <taxon>Agaricomycotina</taxon>
        <taxon>Agaricomycetes</taxon>
        <taxon>Agaricomycetidae</taxon>
        <taxon>Agaricales</taxon>
        <taxon>Marasmiineae</taxon>
        <taxon>Mycenaceae</taxon>
        <taxon>Mycena</taxon>
    </lineage>
</organism>
<comment type="caution">
    <text evidence="3">The sequence shown here is derived from an EMBL/GenBank/DDBJ whole genome shotgun (WGS) entry which is preliminary data.</text>
</comment>
<keyword evidence="2" id="KW-1133">Transmembrane helix</keyword>
<feature type="compositionally biased region" description="Acidic residues" evidence="1">
    <location>
        <begin position="476"/>
        <end position="485"/>
    </location>
</feature>
<keyword evidence="2" id="KW-0472">Membrane</keyword>
<protein>
    <submittedName>
        <fullName evidence="3">Uncharacterized protein</fullName>
    </submittedName>
</protein>
<feature type="transmembrane region" description="Helical" evidence="2">
    <location>
        <begin position="222"/>
        <end position="250"/>
    </location>
</feature>
<evidence type="ECO:0000313" key="4">
    <source>
        <dbReference type="Proteomes" id="UP001215598"/>
    </source>
</evidence>
<evidence type="ECO:0000256" key="1">
    <source>
        <dbReference type="SAM" id="MobiDB-lite"/>
    </source>
</evidence>
<evidence type="ECO:0000256" key="2">
    <source>
        <dbReference type="SAM" id="Phobius"/>
    </source>
</evidence>
<reference evidence="3" key="1">
    <citation type="submission" date="2023-03" db="EMBL/GenBank/DDBJ databases">
        <title>Massive genome expansion in bonnet fungi (Mycena s.s.) driven by repeated elements and novel gene families across ecological guilds.</title>
        <authorList>
            <consortium name="Lawrence Berkeley National Laboratory"/>
            <person name="Harder C.B."/>
            <person name="Miyauchi S."/>
            <person name="Viragh M."/>
            <person name="Kuo A."/>
            <person name="Thoen E."/>
            <person name="Andreopoulos B."/>
            <person name="Lu D."/>
            <person name="Skrede I."/>
            <person name="Drula E."/>
            <person name="Henrissat B."/>
            <person name="Morin E."/>
            <person name="Kohler A."/>
            <person name="Barry K."/>
            <person name="LaButti K."/>
            <person name="Morin E."/>
            <person name="Salamov A."/>
            <person name="Lipzen A."/>
            <person name="Mereny Z."/>
            <person name="Hegedus B."/>
            <person name="Baldrian P."/>
            <person name="Stursova M."/>
            <person name="Weitz H."/>
            <person name="Taylor A."/>
            <person name="Grigoriev I.V."/>
            <person name="Nagy L.G."/>
            <person name="Martin F."/>
            <person name="Kauserud H."/>
        </authorList>
    </citation>
    <scope>NUCLEOTIDE SEQUENCE</scope>
    <source>
        <strain evidence="3">CBHHK182m</strain>
    </source>
</reference>
<dbReference type="Pfam" id="PF06772">
    <property type="entry name" value="LtrA"/>
    <property type="match status" value="1"/>
</dbReference>
<name>A0AAD7J588_9AGAR</name>
<dbReference type="AlphaFoldDB" id="A0AAD7J588"/>
<keyword evidence="2" id="KW-0812">Transmembrane</keyword>
<feature type="compositionally biased region" description="Basic and acidic residues" evidence="1">
    <location>
        <begin position="465"/>
        <end position="475"/>
    </location>
</feature>
<feature type="transmembrane region" description="Helical" evidence="2">
    <location>
        <begin position="381"/>
        <end position="402"/>
    </location>
</feature>
<dbReference type="PANTHER" id="PTHR36840">
    <property type="entry name" value="BLL5714 PROTEIN"/>
    <property type="match status" value="1"/>
</dbReference>
<gene>
    <name evidence="3" type="ORF">B0H16DRAFT_1721483</name>
</gene>
<dbReference type="Proteomes" id="UP001215598">
    <property type="component" value="Unassembled WGS sequence"/>
</dbReference>
<feature type="transmembrane region" description="Helical" evidence="2">
    <location>
        <begin position="148"/>
        <end position="166"/>
    </location>
</feature>
<feature type="transmembrane region" description="Helical" evidence="2">
    <location>
        <begin position="186"/>
        <end position="210"/>
    </location>
</feature>
<dbReference type="PANTHER" id="PTHR36840:SF1">
    <property type="entry name" value="BLL5714 PROTEIN"/>
    <property type="match status" value="1"/>
</dbReference>
<evidence type="ECO:0000313" key="3">
    <source>
        <dbReference type="EMBL" id="KAJ7757018.1"/>
    </source>
</evidence>
<proteinExistence type="predicted"/>